<keyword evidence="1" id="KW-1133">Transmembrane helix</keyword>
<name>A0A0D2WP85_CAPO3</name>
<feature type="signal peptide" evidence="2">
    <location>
        <begin position="1"/>
        <end position="28"/>
    </location>
</feature>
<feature type="chain" id="PRO_5002254529" evidence="2">
    <location>
        <begin position="29"/>
        <end position="647"/>
    </location>
</feature>
<dbReference type="AlphaFoldDB" id="A0A0D2WP85"/>
<evidence type="ECO:0000313" key="3">
    <source>
        <dbReference type="EMBL" id="KJE92428.1"/>
    </source>
</evidence>
<keyword evidence="2" id="KW-0732">Signal</keyword>
<dbReference type="Proteomes" id="UP000008743">
    <property type="component" value="Unassembled WGS sequence"/>
</dbReference>
<evidence type="ECO:0000256" key="1">
    <source>
        <dbReference type="SAM" id="Phobius"/>
    </source>
</evidence>
<keyword evidence="1" id="KW-0812">Transmembrane</keyword>
<evidence type="ECO:0000313" key="4">
    <source>
        <dbReference type="Proteomes" id="UP000008743"/>
    </source>
</evidence>
<sequence length="647" mass="69927">MPRRSSYMTGAMSSAALVLALLVLHVAAQTASPVPTTTAVPTPDGGDLKETYTLTCPERCFLFKVFATSQSQYALDCDSFCAAVASADGVLTGSAASLVSGVAATLEQYQANALNVSNTARAANTTLYAAAVSNATLGVLIDTIANASASYLAEANRFSAYIALAGTQANWNALFTALSPVVFDWATFQAYWADNSTQLTPLNFNDKLTDLTAVIQQTQVSLDAVYAALVQGNAPRTSRVLYARYVSFQYVASYTLRNAWRFAIAARAKFSTTNETRAATLANFVAWQSAQYAFTIQQASTFSVALIVNPVFVDTLALVNAITGPRGGNGGLGKATLLLSCEDRCVLARAFSAAAADFSLDCVAFCNEIRRSGGALTAASYAVLERARSQLRDIQGQVLTTSTVTVALRAALEQAGTTTQLQRLMQQVTENTQLFSANVSAALDFANIQPVRVIWNDLFVRLELDPVSVFDQWNTFKAAWSNFTTFDLLEYVENSERFNETIQDMLQLKVQIDAALVSHVQLHSDRLFLVRYLRMHLAWSQALVYAYQYVVAGRAAFDNANVTIRDYVSAEFKYAQLDVYKRFIQSNNVTTFAPIEANVLEGTYSALVSFSDVFKDSGNGGHVAHPVALLVALLCALGSVASGWLST</sequence>
<feature type="transmembrane region" description="Helical" evidence="1">
    <location>
        <begin position="623"/>
        <end position="645"/>
    </location>
</feature>
<dbReference type="EMBL" id="KE346363">
    <property type="protein sequence ID" value="KJE92428.1"/>
    <property type="molecule type" value="Genomic_DNA"/>
</dbReference>
<keyword evidence="4" id="KW-1185">Reference proteome</keyword>
<evidence type="ECO:0000256" key="2">
    <source>
        <dbReference type="SAM" id="SignalP"/>
    </source>
</evidence>
<accession>A0A0D2WP85</accession>
<reference evidence="4" key="1">
    <citation type="submission" date="2011-02" db="EMBL/GenBank/DDBJ databases">
        <title>The Genome Sequence of Capsaspora owczarzaki ATCC 30864.</title>
        <authorList>
            <person name="Russ C."/>
            <person name="Cuomo C."/>
            <person name="Burger G."/>
            <person name="Gray M.W."/>
            <person name="Holland P.W.H."/>
            <person name="King N."/>
            <person name="Lang F.B.F."/>
            <person name="Roger A.J."/>
            <person name="Ruiz-Trillo I."/>
            <person name="Young S.K."/>
            <person name="Zeng Q."/>
            <person name="Gargeya S."/>
            <person name="Alvarado L."/>
            <person name="Berlin A."/>
            <person name="Chapman S.B."/>
            <person name="Chen Z."/>
            <person name="Freedman E."/>
            <person name="Gellesch M."/>
            <person name="Goldberg J."/>
            <person name="Griggs A."/>
            <person name="Gujja S."/>
            <person name="Heilman E."/>
            <person name="Heiman D."/>
            <person name="Howarth C."/>
            <person name="Mehta T."/>
            <person name="Neiman D."/>
            <person name="Pearson M."/>
            <person name="Roberts A."/>
            <person name="Saif S."/>
            <person name="Shea T."/>
            <person name="Shenoy N."/>
            <person name="Sisk P."/>
            <person name="Stolte C."/>
            <person name="Sykes S."/>
            <person name="White J."/>
            <person name="Yandava C."/>
            <person name="Haas B."/>
            <person name="Nusbaum C."/>
            <person name="Birren B."/>
        </authorList>
    </citation>
    <scope>NUCLEOTIDE SEQUENCE</scope>
    <source>
        <strain evidence="4">ATCC 30864</strain>
    </source>
</reference>
<proteinExistence type="predicted"/>
<protein>
    <submittedName>
        <fullName evidence="3">Uncharacterized protein</fullName>
    </submittedName>
</protein>
<gene>
    <name evidence="3" type="ORF">CAOG_003404</name>
</gene>
<organism evidence="3 4">
    <name type="scientific">Capsaspora owczarzaki (strain ATCC 30864)</name>
    <dbReference type="NCBI Taxonomy" id="595528"/>
    <lineage>
        <taxon>Eukaryota</taxon>
        <taxon>Filasterea</taxon>
        <taxon>Capsaspora</taxon>
    </lineage>
</organism>
<keyword evidence="1" id="KW-0472">Membrane</keyword>
<dbReference type="InParanoid" id="A0A0D2WP85"/>
<dbReference type="RefSeq" id="XP_004364243.2">
    <property type="nucleotide sequence ID" value="XM_004364186.2"/>
</dbReference>